<name>A0A820RY76_9BILA</name>
<protein>
    <submittedName>
        <fullName evidence="1">Uncharacterized protein</fullName>
    </submittedName>
</protein>
<dbReference type="AlphaFoldDB" id="A0A820RY76"/>
<reference evidence="1" key="1">
    <citation type="submission" date="2021-02" db="EMBL/GenBank/DDBJ databases">
        <authorList>
            <person name="Nowell W R."/>
        </authorList>
    </citation>
    <scope>NUCLEOTIDE SEQUENCE</scope>
</reference>
<accession>A0A820RY76</accession>
<evidence type="ECO:0000313" key="1">
    <source>
        <dbReference type="EMBL" id="CAF4443883.1"/>
    </source>
</evidence>
<comment type="caution">
    <text evidence="1">The sequence shown here is derived from an EMBL/GenBank/DDBJ whole genome shotgun (WGS) entry which is preliminary data.</text>
</comment>
<dbReference type="EMBL" id="CAJOBB010030470">
    <property type="protein sequence ID" value="CAF4443883.1"/>
    <property type="molecule type" value="Genomic_DNA"/>
</dbReference>
<sequence length="91" mass="10676">NEYLIPIQRDSNCMVYKIDSKKLYKLGCYLTYEQASILVDFADPQYEHELSSLITIHDIISQEDLKSLLILNNYEINLDEVSKLILHKQQV</sequence>
<gene>
    <name evidence="1" type="ORF">KXQ929_LOCUS53553</name>
</gene>
<evidence type="ECO:0000313" key="2">
    <source>
        <dbReference type="Proteomes" id="UP000663868"/>
    </source>
</evidence>
<proteinExistence type="predicted"/>
<organism evidence="1 2">
    <name type="scientific">Adineta steineri</name>
    <dbReference type="NCBI Taxonomy" id="433720"/>
    <lineage>
        <taxon>Eukaryota</taxon>
        <taxon>Metazoa</taxon>
        <taxon>Spiralia</taxon>
        <taxon>Gnathifera</taxon>
        <taxon>Rotifera</taxon>
        <taxon>Eurotatoria</taxon>
        <taxon>Bdelloidea</taxon>
        <taxon>Adinetida</taxon>
        <taxon>Adinetidae</taxon>
        <taxon>Adineta</taxon>
    </lineage>
</organism>
<dbReference type="Proteomes" id="UP000663868">
    <property type="component" value="Unassembled WGS sequence"/>
</dbReference>
<feature type="non-terminal residue" evidence="1">
    <location>
        <position position="1"/>
    </location>
</feature>